<evidence type="ECO:0000256" key="2">
    <source>
        <dbReference type="SAM" id="SignalP"/>
    </source>
</evidence>
<keyword evidence="1" id="KW-1133">Transmembrane helix</keyword>
<protein>
    <submittedName>
        <fullName evidence="3">Uncharacterized protein</fullName>
    </submittedName>
</protein>
<feature type="signal peptide" evidence="2">
    <location>
        <begin position="1"/>
        <end position="20"/>
    </location>
</feature>
<gene>
    <name evidence="3" type="ORF">DMY87_21770</name>
</gene>
<comment type="caution">
    <text evidence="3">The sequence shown here is derived from an EMBL/GenBank/DDBJ whole genome shotgun (WGS) entry which is preliminary data.</text>
</comment>
<keyword evidence="2" id="KW-0732">Signal</keyword>
<evidence type="ECO:0000313" key="4">
    <source>
        <dbReference type="Proteomes" id="UP000247536"/>
    </source>
</evidence>
<organism evidence="3 4">
    <name type="scientific">Rhizobium wuzhouense</name>
    <dbReference type="NCBI Taxonomy" id="1986026"/>
    <lineage>
        <taxon>Bacteria</taxon>
        <taxon>Pseudomonadati</taxon>
        <taxon>Pseudomonadota</taxon>
        <taxon>Alphaproteobacteria</taxon>
        <taxon>Hyphomicrobiales</taxon>
        <taxon>Rhizobiaceae</taxon>
        <taxon>Rhizobium/Agrobacterium group</taxon>
        <taxon>Rhizobium</taxon>
    </lineage>
</organism>
<proteinExistence type="predicted"/>
<reference evidence="3 4" key="1">
    <citation type="submission" date="2018-06" db="EMBL/GenBank/DDBJ databases">
        <title>Rhizobium wuzhouense sp. nov., isolated from roots of Oryza officinalis.</title>
        <authorList>
            <person name="Yuan T."/>
        </authorList>
    </citation>
    <scope>NUCLEOTIDE SEQUENCE [LARGE SCALE GENOMIC DNA]</scope>
    <source>
        <strain evidence="3 4">W44</strain>
    </source>
</reference>
<feature type="chain" id="PRO_5045697750" evidence="2">
    <location>
        <begin position="21"/>
        <end position="106"/>
    </location>
</feature>
<dbReference type="Proteomes" id="UP000247536">
    <property type="component" value="Unassembled WGS sequence"/>
</dbReference>
<evidence type="ECO:0000313" key="3">
    <source>
        <dbReference type="EMBL" id="PYB70297.1"/>
    </source>
</evidence>
<feature type="transmembrane region" description="Helical" evidence="1">
    <location>
        <begin position="74"/>
        <end position="93"/>
    </location>
</feature>
<accession>A0ABX5NKX1</accession>
<keyword evidence="1" id="KW-0472">Membrane</keyword>
<keyword evidence="4" id="KW-1185">Reference proteome</keyword>
<keyword evidence="1" id="KW-0812">Transmembrane</keyword>
<dbReference type="EMBL" id="QJRY01000010">
    <property type="protein sequence ID" value="PYB70297.1"/>
    <property type="molecule type" value="Genomic_DNA"/>
</dbReference>
<name>A0ABX5NKX1_9HYPH</name>
<sequence>MVRLALRMMSLLLLCAGVVAATVDTIASVSASRMILTPLSSVWADVSPTSLYKLQEILEVRFGMGTWTAFHDTLLPQPAFVVLFALSLVFWMLGYKKPSLAGRFAA</sequence>
<evidence type="ECO:0000256" key="1">
    <source>
        <dbReference type="SAM" id="Phobius"/>
    </source>
</evidence>